<comment type="caution">
    <text evidence="1">The sequence shown here is derived from an EMBL/GenBank/DDBJ whole genome shotgun (WGS) entry which is preliminary data.</text>
</comment>
<evidence type="ECO:0000313" key="2">
    <source>
        <dbReference type="Proteomes" id="UP000234329"/>
    </source>
</evidence>
<protein>
    <submittedName>
        <fullName evidence="1">Uncharacterized protein</fullName>
    </submittedName>
</protein>
<keyword evidence="2" id="KW-1185">Reference proteome</keyword>
<evidence type="ECO:0000313" key="1">
    <source>
        <dbReference type="EMBL" id="PKY09735.1"/>
    </source>
</evidence>
<dbReference type="InParanoid" id="A0A2I1DIQ0"/>
<accession>A0A2I1DIQ0</accession>
<sequence>MKLSQFIGNTTTKTTRQTISPAKGDKVLMDGETTIFINRKNLTVTTRSRGVTSQAYCSKETFGDYVAIAHALATTITAH</sequence>
<dbReference type="EMBL" id="MXAV01000052">
    <property type="protein sequence ID" value="PKY09735.1"/>
    <property type="molecule type" value="Genomic_DNA"/>
</dbReference>
<reference evidence="1 2" key="1">
    <citation type="submission" date="2017-03" db="EMBL/GenBank/DDBJ databases">
        <title>Draft genime sequence of the acidophilic sulfur-oxidizing bacterium Acidithiobacillus sp. SH, isolated from seawater.</title>
        <authorList>
            <person name="Sharmin S."/>
            <person name="Tokuhisa M."/>
            <person name="Kanao T."/>
            <person name="Kamimura K."/>
        </authorList>
    </citation>
    <scope>NUCLEOTIDE SEQUENCE [LARGE SCALE GENOMIC DNA]</scope>
    <source>
        <strain evidence="1 2">SH</strain>
    </source>
</reference>
<dbReference type="RefSeq" id="WP_101538824.1">
    <property type="nucleotide sequence ID" value="NZ_MXAV01000052.1"/>
</dbReference>
<name>A0A2I1DIQ0_9PROT</name>
<proteinExistence type="predicted"/>
<organism evidence="1 2">
    <name type="scientific">Acidithiobacillus marinus</name>
    <dbReference type="NCBI Taxonomy" id="187490"/>
    <lineage>
        <taxon>Bacteria</taxon>
        <taxon>Pseudomonadati</taxon>
        <taxon>Pseudomonadota</taxon>
        <taxon>Acidithiobacillia</taxon>
        <taxon>Acidithiobacillales</taxon>
        <taxon>Acidithiobacillaceae</taxon>
        <taxon>Acidithiobacillus</taxon>
    </lineage>
</organism>
<dbReference type="AlphaFoldDB" id="A0A2I1DIQ0"/>
<gene>
    <name evidence="1" type="ORF">B1757_13485</name>
</gene>
<dbReference type="Proteomes" id="UP000234329">
    <property type="component" value="Unassembled WGS sequence"/>
</dbReference>